<organism evidence="2 3">
    <name type="scientific">Stieleria varia</name>
    <dbReference type="NCBI Taxonomy" id="2528005"/>
    <lineage>
        <taxon>Bacteria</taxon>
        <taxon>Pseudomonadati</taxon>
        <taxon>Planctomycetota</taxon>
        <taxon>Planctomycetia</taxon>
        <taxon>Pirellulales</taxon>
        <taxon>Pirellulaceae</taxon>
        <taxon>Stieleria</taxon>
    </lineage>
</organism>
<name>A0A5C6AER8_9BACT</name>
<feature type="region of interest" description="Disordered" evidence="1">
    <location>
        <begin position="19"/>
        <end position="38"/>
    </location>
</feature>
<accession>A0A5C6AER8</accession>
<reference evidence="2 3" key="1">
    <citation type="submission" date="2019-02" db="EMBL/GenBank/DDBJ databases">
        <title>Deep-cultivation of Planctomycetes and their phenomic and genomic characterization uncovers novel biology.</title>
        <authorList>
            <person name="Wiegand S."/>
            <person name="Jogler M."/>
            <person name="Boedeker C."/>
            <person name="Pinto D."/>
            <person name="Vollmers J."/>
            <person name="Rivas-Marin E."/>
            <person name="Kohn T."/>
            <person name="Peeters S.H."/>
            <person name="Heuer A."/>
            <person name="Rast P."/>
            <person name="Oberbeckmann S."/>
            <person name="Bunk B."/>
            <person name="Jeske O."/>
            <person name="Meyerdierks A."/>
            <person name="Storesund J.E."/>
            <person name="Kallscheuer N."/>
            <person name="Luecker S."/>
            <person name="Lage O.M."/>
            <person name="Pohl T."/>
            <person name="Merkel B.J."/>
            <person name="Hornburger P."/>
            <person name="Mueller R.-W."/>
            <person name="Bruemmer F."/>
            <person name="Labrenz M."/>
            <person name="Spormann A.M."/>
            <person name="Op Den Camp H."/>
            <person name="Overmann J."/>
            <person name="Amann R."/>
            <person name="Jetten M.S.M."/>
            <person name="Mascher T."/>
            <person name="Medema M.H."/>
            <person name="Devos D.P."/>
            <person name="Kaster A.-K."/>
            <person name="Ovreas L."/>
            <person name="Rohde M."/>
            <person name="Galperin M.Y."/>
            <person name="Jogler C."/>
        </authorList>
    </citation>
    <scope>NUCLEOTIDE SEQUENCE [LARGE SCALE GENOMIC DNA]</scope>
    <source>
        <strain evidence="2 3">Pla52n</strain>
    </source>
</reference>
<evidence type="ECO:0000313" key="3">
    <source>
        <dbReference type="Proteomes" id="UP000320176"/>
    </source>
</evidence>
<dbReference type="AlphaFoldDB" id="A0A5C6AER8"/>
<proteinExistence type="predicted"/>
<evidence type="ECO:0000256" key="1">
    <source>
        <dbReference type="SAM" id="MobiDB-lite"/>
    </source>
</evidence>
<evidence type="ECO:0000313" key="2">
    <source>
        <dbReference type="EMBL" id="TWT98532.1"/>
    </source>
</evidence>
<comment type="caution">
    <text evidence="2">The sequence shown here is derived from an EMBL/GenBank/DDBJ whole genome shotgun (WGS) entry which is preliminary data.</text>
</comment>
<gene>
    <name evidence="2" type="ORF">Pla52n_50480</name>
</gene>
<keyword evidence="3" id="KW-1185">Reference proteome</keyword>
<protein>
    <submittedName>
        <fullName evidence="2">Uncharacterized protein</fullName>
    </submittedName>
</protein>
<sequence length="68" mass="7513">MGLQTHFADLHVLRLELDPDGDHQSTFRNRGTAGPTCGADLRQAQSLIRVEDNRPALNRGHGGVRTHE</sequence>
<dbReference type="EMBL" id="SJPN01000006">
    <property type="protein sequence ID" value="TWT98532.1"/>
    <property type="molecule type" value="Genomic_DNA"/>
</dbReference>
<dbReference type="Proteomes" id="UP000320176">
    <property type="component" value="Unassembled WGS sequence"/>
</dbReference>